<evidence type="ECO:0000256" key="1">
    <source>
        <dbReference type="ARBA" id="ARBA00006484"/>
    </source>
</evidence>
<proteinExistence type="inferred from homology"/>
<dbReference type="Gene3D" id="3.90.550.10">
    <property type="entry name" value="Spore Coat Polysaccharide Biosynthesis Protein SpsA, Chain A"/>
    <property type="match status" value="1"/>
</dbReference>
<dbReference type="InterPro" id="IPR029044">
    <property type="entry name" value="Nucleotide-diphossugar_trans"/>
</dbReference>
<evidence type="ECO:0000313" key="3">
    <source>
        <dbReference type="EMBL" id="QHT28010.1"/>
    </source>
</evidence>
<dbReference type="PRINTS" id="PR00080">
    <property type="entry name" value="SDRFAMILY"/>
</dbReference>
<dbReference type="PANTHER" id="PTHR24321:SF8">
    <property type="entry name" value="ESTRADIOL 17-BETA-DEHYDROGENASE 8-RELATED"/>
    <property type="match status" value="1"/>
</dbReference>
<dbReference type="PANTHER" id="PTHR24321">
    <property type="entry name" value="DEHYDROGENASES, SHORT CHAIN"/>
    <property type="match status" value="1"/>
</dbReference>
<dbReference type="InterPro" id="IPR003329">
    <property type="entry name" value="Cytidylyl_trans"/>
</dbReference>
<dbReference type="EMBL" id="MN738851">
    <property type="protein sequence ID" value="QHT28010.1"/>
    <property type="molecule type" value="Genomic_DNA"/>
</dbReference>
<dbReference type="InterPro" id="IPR020904">
    <property type="entry name" value="Sc_DH/Rdtase_CS"/>
</dbReference>
<protein>
    <submittedName>
        <fullName evidence="3">Uncharacterized protein</fullName>
    </submittedName>
</protein>
<dbReference type="CDD" id="cd02513">
    <property type="entry name" value="CMP-NeuAc_Synthase"/>
    <property type="match status" value="1"/>
</dbReference>
<dbReference type="PROSITE" id="PS00061">
    <property type="entry name" value="ADH_SHORT"/>
    <property type="match status" value="1"/>
</dbReference>
<evidence type="ECO:0000256" key="2">
    <source>
        <dbReference type="ARBA" id="ARBA00023002"/>
    </source>
</evidence>
<keyword evidence="2" id="KW-0560">Oxidoreductase</keyword>
<dbReference type="InterPro" id="IPR002347">
    <property type="entry name" value="SDR_fam"/>
</dbReference>
<dbReference type="Pfam" id="PF02348">
    <property type="entry name" value="CTP_transf_3"/>
    <property type="match status" value="1"/>
</dbReference>
<sequence length="475" mass="53950">MKICIIVPIKHNSERVPGKNFRDFNGKPLFHVILNTLLKSKYINHIYIDTNSPIVMDSVETDFKDTIISIYKRPLELQPGDTPTNVLLENIITKMNLGYDYYLQTHVTNPLLKVETIDECIETFMEKEKEGYDSLFTAKQLQTRLYTNQNNNVSALNHNINELIPTQNLEPLYEENSCLYIFKKDILFERHHRIGNKPYIHVMNDIESSDIDIESDFVLAEQLHKYHGLNNANNVLITGVNGDIGQAIAKEFKKYNWFVIGIDIVENTNTECINQFIQCDISNPEKIKQLMNNLQINKLDCIVNNAAIQICKPMWELDINDWDNTMNCNLRPTYLFTKYGLDLLKKSNNPNIINIGSVHSQATSNNISAYACSKSALIGLTKNMALELAEFNIRVNSISPGAINTKMLRNGLMRGHVGNGNMNEQINALSSKHILGNIGTPQNVSEFVYYIITNNFITGANYIMDGGASIKLSTE</sequence>
<organism evidence="3">
    <name type="scientific">viral metagenome</name>
    <dbReference type="NCBI Taxonomy" id="1070528"/>
    <lineage>
        <taxon>unclassified sequences</taxon>
        <taxon>metagenomes</taxon>
        <taxon>organismal metagenomes</taxon>
    </lineage>
</organism>
<name>A0A6C0EI00_9ZZZZ</name>
<dbReference type="InterPro" id="IPR036291">
    <property type="entry name" value="NAD(P)-bd_dom_sf"/>
</dbReference>
<dbReference type="PRINTS" id="PR00081">
    <property type="entry name" value="GDHRDH"/>
</dbReference>
<comment type="similarity">
    <text evidence="1">Belongs to the short-chain dehydrogenases/reductases (SDR) family.</text>
</comment>
<dbReference type="CDD" id="cd05233">
    <property type="entry name" value="SDR_c"/>
    <property type="match status" value="1"/>
</dbReference>
<dbReference type="GO" id="GO:0016491">
    <property type="term" value="F:oxidoreductase activity"/>
    <property type="evidence" value="ECO:0007669"/>
    <property type="project" value="UniProtKB-KW"/>
</dbReference>
<dbReference type="Pfam" id="PF00106">
    <property type="entry name" value="adh_short"/>
    <property type="match status" value="1"/>
</dbReference>
<dbReference type="SUPFAM" id="SSF53448">
    <property type="entry name" value="Nucleotide-diphospho-sugar transferases"/>
    <property type="match status" value="1"/>
</dbReference>
<dbReference type="AlphaFoldDB" id="A0A6C0EI00"/>
<reference evidence="3" key="1">
    <citation type="journal article" date="2020" name="Nature">
        <title>Giant virus diversity and host interactions through global metagenomics.</title>
        <authorList>
            <person name="Schulz F."/>
            <person name="Roux S."/>
            <person name="Paez-Espino D."/>
            <person name="Jungbluth S."/>
            <person name="Walsh D.A."/>
            <person name="Denef V.J."/>
            <person name="McMahon K.D."/>
            <person name="Konstantinidis K.T."/>
            <person name="Eloe-Fadrosh E.A."/>
            <person name="Kyrpides N.C."/>
            <person name="Woyke T."/>
        </authorList>
    </citation>
    <scope>NUCLEOTIDE SEQUENCE</scope>
    <source>
        <strain evidence="3">GVMAG-M-3300001348-25</strain>
    </source>
</reference>
<dbReference type="Gene3D" id="3.40.50.720">
    <property type="entry name" value="NAD(P)-binding Rossmann-like Domain"/>
    <property type="match status" value="1"/>
</dbReference>
<dbReference type="SUPFAM" id="SSF51735">
    <property type="entry name" value="NAD(P)-binding Rossmann-fold domains"/>
    <property type="match status" value="1"/>
</dbReference>
<accession>A0A6C0EI00</accession>